<protein>
    <submittedName>
        <fullName evidence="1">Haloacid dehalogenase</fullName>
    </submittedName>
</protein>
<evidence type="ECO:0000313" key="2">
    <source>
        <dbReference type="Proteomes" id="UP000676967"/>
    </source>
</evidence>
<dbReference type="SUPFAM" id="SSF56784">
    <property type="entry name" value="HAD-like"/>
    <property type="match status" value="1"/>
</dbReference>
<reference evidence="1 2" key="1">
    <citation type="submission" date="2020-08" db="EMBL/GenBank/DDBJ databases">
        <title>Whole genome shotgun sequence of Actinoplanes ianthinogenes NBRC 13996.</title>
        <authorList>
            <person name="Komaki H."/>
            <person name="Tamura T."/>
        </authorList>
    </citation>
    <scope>NUCLEOTIDE SEQUENCE [LARGE SCALE GENOMIC DNA]</scope>
    <source>
        <strain evidence="1 2">NBRC 13996</strain>
    </source>
</reference>
<dbReference type="InterPro" id="IPR006379">
    <property type="entry name" value="HAD-SF_hydro_IIB"/>
</dbReference>
<dbReference type="Pfam" id="PF08282">
    <property type="entry name" value="Hydrolase_3"/>
    <property type="match status" value="1"/>
</dbReference>
<organism evidence="1 2">
    <name type="scientific">Actinoplanes ianthinogenes</name>
    <dbReference type="NCBI Taxonomy" id="122358"/>
    <lineage>
        <taxon>Bacteria</taxon>
        <taxon>Bacillati</taxon>
        <taxon>Actinomycetota</taxon>
        <taxon>Actinomycetes</taxon>
        <taxon>Micromonosporales</taxon>
        <taxon>Micromonosporaceae</taxon>
        <taxon>Actinoplanes</taxon>
    </lineage>
</organism>
<sequence>MRGEPISAVLADVDGTLVNKKKELTPRTIDAVHRLHAHGVLFCLTSGRPPRGMRMLVEPLGMEFPMAAFNGGVIVLPDMTVADQRPVPADLSLPLIETCRAHDLFVWIYTATEWYVTDANAPHAERETRTCRFPPTVVGDYDEFRDRIVKIVGISDDHAKVAAAERAVQREYDTRVSASRSQPHYVDVTHPSANKGVVVERLSHYFDVPTERIATIGDQVNDVLMFRRGGLSVAMGNGPEEVRRQATYVTGTNEEDGFATAVERYILPRALPWH</sequence>
<dbReference type="Proteomes" id="UP000676967">
    <property type="component" value="Chromosome"/>
</dbReference>
<dbReference type="Gene3D" id="3.40.50.1000">
    <property type="entry name" value="HAD superfamily/HAD-like"/>
    <property type="match status" value="1"/>
</dbReference>
<dbReference type="InterPro" id="IPR000150">
    <property type="entry name" value="Cof"/>
</dbReference>
<proteinExistence type="predicted"/>
<dbReference type="PANTHER" id="PTHR10000:SF8">
    <property type="entry name" value="HAD SUPERFAMILY HYDROLASE-LIKE, TYPE 3"/>
    <property type="match status" value="1"/>
</dbReference>
<dbReference type="Gene3D" id="3.30.1240.10">
    <property type="match status" value="1"/>
</dbReference>
<dbReference type="SFLD" id="SFLDS00003">
    <property type="entry name" value="Haloacid_Dehalogenase"/>
    <property type="match status" value="1"/>
</dbReference>
<dbReference type="EMBL" id="AP023356">
    <property type="protein sequence ID" value="BCJ46205.1"/>
    <property type="molecule type" value="Genomic_DNA"/>
</dbReference>
<dbReference type="SFLD" id="SFLDG01140">
    <property type="entry name" value="C2.B:_Phosphomannomutase_and_P"/>
    <property type="match status" value="1"/>
</dbReference>
<dbReference type="CDD" id="cd07516">
    <property type="entry name" value="HAD_Pase"/>
    <property type="match status" value="1"/>
</dbReference>
<gene>
    <name evidence="1" type="ORF">Aiant_68620</name>
</gene>
<dbReference type="PROSITE" id="PS01228">
    <property type="entry name" value="COF_1"/>
    <property type="match status" value="1"/>
</dbReference>
<keyword evidence="2" id="KW-1185">Reference proteome</keyword>
<dbReference type="InterPro" id="IPR023214">
    <property type="entry name" value="HAD_sf"/>
</dbReference>
<dbReference type="PANTHER" id="PTHR10000">
    <property type="entry name" value="PHOSPHOSERINE PHOSPHATASE"/>
    <property type="match status" value="1"/>
</dbReference>
<dbReference type="InterPro" id="IPR036412">
    <property type="entry name" value="HAD-like_sf"/>
</dbReference>
<dbReference type="RefSeq" id="WP_189333031.1">
    <property type="nucleotide sequence ID" value="NZ_AP023356.1"/>
</dbReference>
<dbReference type="NCBIfam" id="TIGR01484">
    <property type="entry name" value="HAD-SF-IIB"/>
    <property type="match status" value="1"/>
</dbReference>
<dbReference type="NCBIfam" id="TIGR00099">
    <property type="entry name" value="Cof-subfamily"/>
    <property type="match status" value="1"/>
</dbReference>
<name>A0ABM7M3Q9_9ACTN</name>
<evidence type="ECO:0000313" key="1">
    <source>
        <dbReference type="EMBL" id="BCJ46205.1"/>
    </source>
</evidence>
<accession>A0ABM7M3Q9</accession>